<dbReference type="PANTHER" id="PTHR21496:SF0">
    <property type="entry name" value="RIESKE DOMAIN-CONTAINING PROTEIN"/>
    <property type="match status" value="1"/>
</dbReference>
<evidence type="ECO:0000256" key="2">
    <source>
        <dbReference type="ARBA" id="ARBA00022723"/>
    </source>
</evidence>
<dbReference type="CDD" id="cd03467">
    <property type="entry name" value="Rieske"/>
    <property type="match status" value="1"/>
</dbReference>
<evidence type="ECO:0000256" key="3">
    <source>
        <dbReference type="ARBA" id="ARBA00023004"/>
    </source>
</evidence>
<dbReference type="Proteomes" id="UP000515312">
    <property type="component" value="Chromosome"/>
</dbReference>
<evidence type="ECO:0000313" key="9">
    <source>
        <dbReference type="Proteomes" id="UP000515312"/>
    </source>
</evidence>
<comment type="cofactor">
    <cofactor evidence="5">
        <name>[2Fe-2S] cluster</name>
        <dbReference type="ChEBI" id="CHEBI:190135"/>
    </cofactor>
</comment>
<dbReference type="AlphaFoldDB" id="A0A7G8BPC2"/>
<dbReference type="RefSeq" id="WP_186746531.1">
    <property type="nucleotide sequence ID" value="NZ_CP060394.1"/>
</dbReference>
<gene>
    <name evidence="8" type="ORF">H7849_11155</name>
</gene>
<dbReference type="Gene3D" id="2.102.10.10">
    <property type="entry name" value="Rieske [2Fe-2S] iron-sulphur domain"/>
    <property type="match status" value="1"/>
</dbReference>
<evidence type="ECO:0000256" key="5">
    <source>
        <dbReference type="ARBA" id="ARBA00034078"/>
    </source>
</evidence>
<dbReference type="EMBL" id="CP060394">
    <property type="protein sequence ID" value="QNI34392.1"/>
    <property type="molecule type" value="Genomic_DNA"/>
</dbReference>
<dbReference type="GO" id="GO:0046872">
    <property type="term" value="F:metal ion binding"/>
    <property type="evidence" value="ECO:0007669"/>
    <property type="project" value="UniProtKB-KW"/>
</dbReference>
<proteinExistence type="inferred from homology"/>
<dbReference type="InterPro" id="IPR017941">
    <property type="entry name" value="Rieske_2Fe-2S"/>
</dbReference>
<dbReference type="GO" id="GO:0051537">
    <property type="term" value="F:2 iron, 2 sulfur cluster binding"/>
    <property type="evidence" value="ECO:0007669"/>
    <property type="project" value="UniProtKB-KW"/>
</dbReference>
<dbReference type="SUPFAM" id="SSF50022">
    <property type="entry name" value="ISP domain"/>
    <property type="match status" value="1"/>
</dbReference>
<dbReference type="Pfam" id="PF00355">
    <property type="entry name" value="Rieske"/>
    <property type="match status" value="1"/>
</dbReference>
<evidence type="ECO:0000313" key="8">
    <source>
        <dbReference type="EMBL" id="QNI34392.1"/>
    </source>
</evidence>
<dbReference type="PROSITE" id="PS51296">
    <property type="entry name" value="RIESKE"/>
    <property type="match status" value="1"/>
</dbReference>
<feature type="domain" description="Rieske" evidence="7">
    <location>
        <begin position="5"/>
        <end position="100"/>
    </location>
</feature>
<evidence type="ECO:0000256" key="6">
    <source>
        <dbReference type="ARBA" id="ARBA00038001"/>
    </source>
</evidence>
<protein>
    <submittedName>
        <fullName evidence="8">Rieske (2Fe-2S) protein</fullName>
    </submittedName>
</protein>
<dbReference type="PANTHER" id="PTHR21496">
    <property type="entry name" value="FERREDOXIN-RELATED"/>
    <property type="match status" value="1"/>
</dbReference>
<dbReference type="InterPro" id="IPR036922">
    <property type="entry name" value="Rieske_2Fe-2S_sf"/>
</dbReference>
<accession>A0A7G8BPC2</accession>
<keyword evidence="4" id="KW-0411">Iron-sulfur</keyword>
<name>A0A7G8BPC2_9BACT</name>
<organism evidence="8 9">
    <name type="scientific">Alloacidobacterium dinghuense</name>
    <dbReference type="NCBI Taxonomy" id="2763107"/>
    <lineage>
        <taxon>Bacteria</taxon>
        <taxon>Pseudomonadati</taxon>
        <taxon>Acidobacteriota</taxon>
        <taxon>Terriglobia</taxon>
        <taxon>Terriglobales</taxon>
        <taxon>Acidobacteriaceae</taxon>
        <taxon>Alloacidobacterium</taxon>
    </lineage>
</organism>
<reference evidence="8 9" key="1">
    <citation type="submission" date="2020-08" db="EMBL/GenBank/DDBJ databases">
        <title>Edaphobacter telluris sp. nov. and Acidobacterium dinghuensis sp. nov., two acidobacteria isolated from forest soil.</title>
        <authorList>
            <person name="Fu J."/>
            <person name="Qiu L."/>
        </authorList>
    </citation>
    <scope>NUCLEOTIDE SEQUENCE [LARGE SCALE GENOMIC DNA]</scope>
    <source>
        <strain evidence="8">4Y35</strain>
    </source>
</reference>
<keyword evidence="9" id="KW-1185">Reference proteome</keyword>
<sequence>MSEFVRICGKADLPPSGEAREVSTGERVLCVANEKGSISVMDNVCPHRGGPLGQGMIEGGKLICPWHAWAFDLRTGEAAHTTMARVPVYEVKVEGEDVLVKL</sequence>
<comment type="similarity">
    <text evidence="6">Belongs to the bacterial ring-hydroxylating dioxygenase ferredoxin component family.</text>
</comment>
<evidence type="ECO:0000256" key="1">
    <source>
        <dbReference type="ARBA" id="ARBA00022714"/>
    </source>
</evidence>
<dbReference type="KEGG" id="adin:H7849_11155"/>
<evidence type="ECO:0000259" key="7">
    <source>
        <dbReference type="PROSITE" id="PS51296"/>
    </source>
</evidence>
<keyword evidence="3" id="KW-0408">Iron</keyword>
<evidence type="ECO:0000256" key="4">
    <source>
        <dbReference type="ARBA" id="ARBA00023014"/>
    </source>
</evidence>
<keyword evidence="2" id="KW-0479">Metal-binding</keyword>
<keyword evidence="1" id="KW-0001">2Fe-2S</keyword>